<keyword evidence="2 3" id="KW-0175">Coiled coil</keyword>
<proteinExistence type="predicted"/>
<comment type="caution">
    <text evidence="4">The sequence shown here is derived from an EMBL/GenBank/DDBJ whole genome shotgun (WGS) entry which is preliminary data.</text>
</comment>
<reference evidence="4 5" key="1">
    <citation type="submission" date="2015-05" db="EMBL/GenBank/DDBJ databases">
        <title>Genome sequencing and analysis of members of genus Stenotrophomonas.</title>
        <authorList>
            <person name="Patil P.P."/>
            <person name="Midha S."/>
            <person name="Patil P.B."/>
        </authorList>
    </citation>
    <scope>NUCLEOTIDE SEQUENCE [LARGE SCALE GENOMIC DNA]</scope>
    <source>
        <strain evidence="4 5">DSM 12575</strain>
    </source>
</reference>
<dbReference type="InterPro" id="IPR050465">
    <property type="entry name" value="UPF0194_transport"/>
</dbReference>
<evidence type="ECO:0000256" key="1">
    <source>
        <dbReference type="ARBA" id="ARBA00004196"/>
    </source>
</evidence>
<dbReference type="PANTHER" id="PTHR32347">
    <property type="entry name" value="EFFLUX SYSTEM COMPONENT YKNX-RELATED"/>
    <property type="match status" value="1"/>
</dbReference>
<evidence type="ECO:0000256" key="2">
    <source>
        <dbReference type="ARBA" id="ARBA00023054"/>
    </source>
</evidence>
<protein>
    <recommendedName>
        <fullName evidence="6">HlyD family efflux transporter periplasmic adaptor subunit</fullName>
    </recommendedName>
</protein>
<feature type="coiled-coil region" evidence="3">
    <location>
        <begin position="52"/>
        <end position="111"/>
    </location>
</feature>
<evidence type="ECO:0008006" key="6">
    <source>
        <dbReference type="Google" id="ProtNLM"/>
    </source>
</evidence>
<gene>
    <name evidence="4" type="ORF">ABB22_04655</name>
</gene>
<dbReference type="SUPFAM" id="SSF111369">
    <property type="entry name" value="HlyD-like secretion proteins"/>
    <property type="match status" value="1"/>
</dbReference>
<accession>A0ABR5NMX8</accession>
<comment type="subcellular location">
    <subcellularLocation>
        <location evidence="1">Cell envelope</location>
    </subcellularLocation>
</comment>
<dbReference type="PANTHER" id="PTHR32347:SF23">
    <property type="entry name" value="BLL5650 PROTEIN"/>
    <property type="match status" value="1"/>
</dbReference>
<evidence type="ECO:0000256" key="3">
    <source>
        <dbReference type="SAM" id="Coils"/>
    </source>
</evidence>
<name>A0ABR5NMX8_9GAMM</name>
<evidence type="ECO:0000313" key="5">
    <source>
        <dbReference type="Proteomes" id="UP000050902"/>
    </source>
</evidence>
<dbReference type="Gene3D" id="2.40.30.170">
    <property type="match status" value="1"/>
</dbReference>
<dbReference type="EMBL" id="LDJG01000005">
    <property type="protein sequence ID" value="KRG59461.1"/>
    <property type="molecule type" value="Genomic_DNA"/>
</dbReference>
<evidence type="ECO:0000313" key="4">
    <source>
        <dbReference type="EMBL" id="KRG59461.1"/>
    </source>
</evidence>
<organism evidence="4 5">
    <name type="scientific">Stenotrophomonas nitritireducens</name>
    <dbReference type="NCBI Taxonomy" id="83617"/>
    <lineage>
        <taxon>Bacteria</taxon>
        <taxon>Pseudomonadati</taxon>
        <taxon>Pseudomonadota</taxon>
        <taxon>Gammaproteobacteria</taxon>
        <taxon>Lysobacterales</taxon>
        <taxon>Lysobacteraceae</taxon>
        <taxon>Stenotrophomonas</taxon>
    </lineage>
</organism>
<keyword evidence="5" id="KW-1185">Reference proteome</keyword>
<sequence>MQEKQREREKLLLDLAERQRTERLTTAEARAALEKAQRKTEQPRELIAAMQYDKLIEERRRAEQRMALAQERERLAAGQRLQEQRLVASELAQLQADVERLQASVARMTVLAPRDGVMAHKSSWNGEKFDVGSQVWLGQTVAEIPDSSALAVRAQLPERDLLRVAVGTPARIVVEGGGGSAHHGRIASVGRAVRSKSQVQPIPVIDIVIQFDGAAAQLRPGQAVRVELAAAPPAKERGA</sequence>
<dbReference type="Proteomes" id="UP000050902">
    <property type="component" value="Unassembled WGS sequence"/>
</dbReference>